<evidence type="ECO:0000313" key="11">
    <source>
        <dbReference type="Proteomes" id="UP000287853"/>
    </source>
</evidence>
<gene>
    <name evidence="7" type="primary">glnD</name>
    <name evidence="10" type="ORF">H206_01192</name>
</gene>
<dbReference type="Proteomes" id="UP000287853">
    <property type="component" value="Unassembled WGS sequence"/>
</dbReference>
<organism evidence="10 11">
    <name type="scientific">Candidatus Electrothrix aarhusensis</name>
    <dbReference type="NCBI Taxonomy" id="1859131"/>
    <lineage>
        <taxon>Bacteria</taxon>
        <taxon>Pseudomonadati</taxon>
        <taxon>Thermodesulfobacteriota</taxon>
        <taxon>Desulfobulbia</taxon>
        <taxon>Desulfobulbales</taxon>
        <taxon>Desulfobulbaceae</taxon>
        <taxon>Candidatus Electrothrix</taxon>
    </lineage>
</organism>
<dbReference type="CDD" id="cd00077">
    <property type="entry name" value="HDc"/>
    <property type="match status" value="1"/>
</dbReference>
<dbReference type="SUPFAM" id="SSF81891">
    <property type="entry name" value="Poly A polymerase C-terminal region-like"/>
    <property type="match status" value="1"/>
</dbReference>
<feature type="region of interest" description="Uridylyltransferase" evidence="7">
    <location>
        <begin position="1"/>
        <end position="319"/>
    </location>
</feature>
<evidence type="ECO:0000259" key="9">
    <source>
        <dbReference type="PROSITE" id="PS51831"/>
    </source>
</evidence>
<name>A0A3S3QQV3_9BACT</name>
<dbReference type="Gene3D" id="1.20.120.330">
    <property type="entry name" value="Nucleotidyltransferases domain 2"/>
    <property type="match status" value="1"/>
</dbReference>
<dbReference type="CDD" id="cd04899">
    <property type="entry name" value="ACT_ACR-UUR-like_2"/>
    <property type="match status" value="1"/>
</dbReference>
<dbReference type="HAMAP" id="MF_00277">
    <property type="entry name" value="PII_uridylyl_transf"/>
    <property type="match status" value="1"/>
</dbReference>
<dbReference type="InterPro" id="IPR043519">
    <property type="entry name" value="NT_sf"/>
</dbReference>
<evidence type="ECO:0000256" key="3">
    <source>
        <dbReference type="ARBA" id="ARBA00022737"/>
    </source>
</evidence>
<dbReference type="PANTHER" id="PTHR47320:SF1">
    <property type="entry name" value="BIFUNCTIONAL URIDYLYLTRANSFERASE_URIDYLYL-REMOVING ENZYME"/>
    <property type="match status" value="1"/>
</dbReference>
<dbReference type="EMBL" id="MTKO01000084">
    <property type="protein sequence ID" value="RWX45017.1"/>
    <property type="molecule type" value="Genomic_DNA"/>
</dbReference>
<evidence type="ECO:0000259" key="8">
    <source>
        <dbReference type="PROSITE" id="PS51671"/>
    </source>
</evidence>
<dbReference type="Gene3D" id="3.30.70.260">
    <property type="match status" value="1"/>
</dbReference>
<keyword evidence="11" id="KW-1185">Reference proteome</keyword>
<dbReference type="SUPFAM" id="SSF81301">
    <property type="entry name" value="Nucleotidyltransferase"/>
    <property type="match status" value="1"/>
</dbReference>
<dbReference type="Pfam" id="PF03445">
    <property type="entry name" value="DUF294"/>
    <property type="match status" value="1"/>
</dbReference>
<comment type="cofactor">
    <cofactor evidence="7">
        <name>Mg(2+)</name>
        <dbReference type="ChEBI" id="CHEBI:18420"/>
    </cofactor>
</comment>
<keyword evidence="4 7" id="KW-0378">Hydrolase</keyword>
<dbReference type="InterPro" id="IPR013546">
    <property type="entry name" value="PII_UdlTrfase/GS_AdlTrfase"/>
</dbReference>
<keyword evidence="6 7" id="KW-0511">Multifunctional enzyme</keyword>
<dbReference type="PANTHER" id="PTHR47320">
    <property type="entry name" value="BIFUNCTIONAL URIDYLYLTRANSFERASE/URIDYLYL-REMOVING ENZYME"/>
    <property type="match status" value="1"/>
</dbReference>
<comment type="similarity">
    <text evidence="7">Belongs to the GlnD family.</text>
</comment>
<keyword evidence="1 7" id="KW-0808">Transferase</keyword>
<dbReference type="PROSITE" id="PS51671">
    <property type="entry name" value="ACT"/>
    <property type="match status" value="2"/>
</dbReference>
<dbReference type="Gene3D" id="1.10.3090.10">
    <property type="entry name" value="cca-adding enzyme, domain 2"/>
    <property type="match status" value="1"/>
</dbReference>
<feature type="domain" description="HD" evidence="9">
    <location>
        <begin position="436"/>
        <end position="553"/>
    </location>
</feature>
<dbReference type="InterPro" id="IPR045865">
    <property type="entry name" value="ACT-like_dom_sf"/>
</dbReference>
<evidence type="ECO:0000256" key="1">
    <source>
        <dbReference type="ARBA" id="ARBA00022679"/>
    </source>
</evidence>
<keyword evidence="5 7" id="KW-0460">Magnesium</keyword>
<dbReference type="InterPro" id="IPR002912">
    <property type="entry name" value="ACT_dom"/>
</dbReference>
<proteinExistence type="inferred from homology"/>
<dbReference type="EC" id="3.1.4.-" evidence="7"/>
<comment type="function">
    <text evidence="7">Modifies, by uridylylation and deuridylylation, the PII regulatory proteins (GlnB and homologs), in response to the nitrogen status of the cell that GlnD senses through the glutamine level. Under low glutamine levels, catalyzes the conversion of the PII proteins and UTP to PII-UMP and PPi, while under higher glutamine levels, GlnD hydrolyzes PII-UMP to PII and UMP (deuridylylation). Thus, controls uridylylation state and activity of the PII proteins, and plays an important role in the regulation of nitrogen metabolism.</text>
</comment>
<protein>
    <recommendedName>
        <fullName evidence="7">Bifunctional uridylyltransferase/uridylyl-removing enzyme</fullName>
        <shortName evidence="7">UTase/UR</shortName>
    </recommendedName>
    <alternativeName>
        <fullName evidence="7">Bifunctional [protein-PII] modification enzyme</fullName>
    </alternativeName>
    <alternativeName>
        <fullName evidence="7">Bifunctional nitrogen sensor protein</fullName>
    </alternativeName>
    <domain>
        <recommendedName>
            <fullName evidence="7">[Protein-PII] uridylyltransferase</fullName>
            <shortName evidence="7">PII uridylyltransferase</shortName>
            <shortName evidence="7">UTase</shortName>
            <ecNumber evidence="7">2.7.7.59</ecNumber>
        </recommendedName>
    </domain>
    <domain>
        <recommendedName>
            <fullName evidence="7">[Protein-PII]-UMP uridylyl-removing enzyme</fullName>
            <shortName evidence="7">UR</shortName>
            <ecNumber evidence="7">3.1.4.-</ecNumber>
        </recommendedName>
    </domain>
</protein>
<dbReference type="Pfam" id="PF08335">
    <property type="entry name" value="GlnD_UR_UTase"/>
    <property type="match status" value="1"/>
</dbReference>
<feature type="domain" description="ACT" evidence="8">
    <location>
        <begin position="674"/>
        <end position="754"/>
    </location>
</feature>
<dbReference type="GO" id="GO:0006808">
    <property type="term" value="P:regulation of nitrogen utilization"/>
    <property type="evidence" value="ECO:0007669"/>
    <property type="project" value="UniProtKB-UniRule"/>
</dbReference>
<dbReference type="NCBIfam" id="TIGR01693">
    <property type="entry name" value="UTase_glnD"/>
    <property type="match status" value="1"/>
</dbReference>
<dbReference type="InterPro" id="IPR005105">
    <property type="entry name" value="GlnD_Uridyltrans_N"/>
</dbReference>
<dbReference type="InterPro" id="IPR006674">
    <property type="entry name" value="HD_domain"/>
</dbReference>
<comment type="caution">
    <text evidence="10">The sequence shown here is derived from an EMBL/GenBank/DDBJ whole genome shotgun (WGS) entry which is preliminary data.</text>
</comment>
<evidence type="ECO:0000256" key="7">
    <source>
        <dbReference type="HAMAP-Rule" id="MF_00277"/>
    </source>
</evidence>
<comment type="activity regulation">
    <text evidence="7">Uridylyltransferase (UTase) activity is inhibited by glutamine, while glutamine activates uridylyl-removing (UR) activity.</text>
</comment>
<dbReference type="Pfam" id="PF01966">
    <property type="entry name" value="HD"/>
    <property type="match status" value="1"/>
</dbReference>
<evidence type="ECO:0000256" key="5">
    <source>
        <dbReference type="ARBA" id="ARBA00022842"/>
    </source>
</evidence>
<dbReference type="InterPro" id="IPR003607">
    <property type="entry name" value="HD/PDEase_dom"/>
</dbReference>
<dbReference type="EC" id="2.7.7.59" evidence="7"/>
<dbReference type="PROSITE" id="PS51831">
    <property type="entry name" value="HD"/>
    <property type="match status" value="1"/>
</dbReference>
<dbReference type="SUPFAM" id="SSF55021">
    <property type="entry name" value="ACT-like"/>
    <property type="match status" value="2"/>
</dbReference>
<dbReference type="CDD" id="cd04900">
    <property type="entry name" value="ACT_UUR-like_1"/>
    <property type="match status" value="1"/>
</dbReference>
<evidence type="ECO:0000256" key="4">
    <source>
        <dbReference type="ARBA" id="ARBA00022801"/>
    </source>
</evidence>
<reference evidence="10 11" key="1">
    <citation type="submission" date="2017-01" db="EMBL/GenBank/DDBJ databases">
        <title>The cable genome- insights into the physiology and evolution of filamentous bacteria capable of sulfide oxidation via long distance electron transfer.</title>
        <authorList>
            <person name="Schreiber L."/>
            <person name="Bjerg J.T."/>
            <person name="Boggild A."/>
            <person name="Van De Vossenberg J."/>
            <person name="Meysman F."/>
            <person name="Nielsen L.P."/>
            <person name="Schramm A."/>
            <person name="Kjeldsen K.U."/>
        </authorList>
    </citation>
    <scope>NUCLEOTIDE SEQUENCE [LARGE SCALE GENOMIC DNA]</scope>
    <source>
        <strain evidence="10">MCF</strain>
    </source>
</reference>
<feature type="domain" description="ACT" evidence="8">
    <location>
        <begin position="787"/>
        <end position="859"/>
    </location>
</feature>
<dbReference type="CDD" id="cd05401">
    <property type="entry name" value="NT_GlnE_GlnD_like"/>
    <property type="match status" value="1"/>
</dbReference>
<comment type="caution">
    <text evidence="7">Lacks conserved residue(s) required for the propagation of feature annotation.</text>
</comment>
<dbReference type="GO" id="GO:0008773">
    <property type="term" value="F:[protein-PII] uridylyltransferase activity"/>
    <property type="evidence" value="ECO:0007669"/>
    <property type="project" value="UniProtKB-UniRule"/>
</dbReference>
<evidence type="ECO:0000256" key="2">
    <source>
        <dbReference type="ARBA" id="ARBA00022695"/>
    </source>
</evidence>
<comment type="catalytic activity">
    <reaction evidence="7">
        <text>[protein-PII]-L-tyrosine + UTP = [protein-PII]-uridylyl-L-tyrosine + diphosphate</text>
        <dbReference type="Rhea" id="RHEA:13673"/>
        <dbReference type="Rhea" id="RHEA-COMP:12147"/>
        <dbReference type="Rhea" id="RHEA-COMP:12148"/>
        <dbReference type="ChEBI" id="CHEBI:33019"/>
        <dbReference type="ChEBI" id="CHEBI:46398"/>
        <dbReference type="ChEBI" id="CHEBI:46858"/>
        <dbReference type="ChEBI" id="CHEBI:90602"/>
        <dbReference type="EC" id="2.7.7.59"/>
    </reaction>
</comment>
<dbReference type="Pfam" id="PF24931">
    <property type="entry name" value="ACT_ACR9_3rd"/>
    <property type="match status" value="1"/>
</dbReference>
<accession>A0A3S3QQV3</accession>
<dbReference type="InterPro" id="IPR010043">
    <property type="entry name" value="UTase/UR"/>
</dbReference>
<evidence type="ECO:0000256" key="6">
    <source>
        <dbReference type="ARBA" id="ARBA00023268"/>
    </source>
</evidence>
<keyword evidence="2 7" id="KW-0548">Nucleotidyltransferase</keyword>
<keyword evidence="3" id="KW-0677">Repeat</keyword>
<dbReference type="SMART" id="SM00471">
    <property type="entry name" value="HDc"/>
    <property type="match status" value="1"/>
</dbReference>
<comment type="domain">
    <text evidence="7">Has four distinct domains: an N-terminal nucleotidyltransferase (NT) domain responsible for UTase activity, a central HD domain that encodes UR activity, and two C-terminal ACT domains that seem to have a role in glutamine sensing.</text>
</comment>
<dbReference type="SUPFAM" id="SSF81593">
    <property type="entry name" value="Nucleotidyltransferase substrate binding subunit/domain"/>
    <property type="match status" value="1"/>
</dbReference>
<dbReference type="GO" id="GO:0008081">
    <property type="term" value="F:phosphoric diester hydrolase activity"/>
    <property type="evidence" value="ECO:0007669"/>
    <property type="project" value="UniProtKB-UniRule"/>
</dbReference>
<dbReference type="PIRSF" id="PIRSF006288">
    <property type="entry name" value="PII_uridyltransf"/>
    <property type="match status" value="1"/>
</dbReference>
<comment type="catalytic activity">
    <reaction evidence="7">
        <text>[protein-PII]-uridylyl-L-tyrosine + H2O = [protein-PII]-L-tyrosine + UMP + H(+)</text>
        <dbReference type="Rhea" id="RHEA:48600"/>
        <dbReference type="Rhea" id="RHEA-COMP:12147"/>
        <dbReference type="Rhea" id="RHEA-COMP:12148"/>
        <dbReference type="ChEBI" id="CHEBI:15377"/>
        <dbReference type="ChEBI" id="CHEBI:15378"/>
        <dbReference type="ChEBI" id="CHEBI:46858"/>
        <dbReference type="ChEBI" id="CHEBI:57865"/>
        <dbReference type="ChEBI" id="CHEBI:90602"/>
    </reaction>
</comment>
<evidence type="ECO:0000313" key="10">
    <source>
        <dbReference type="EMBL" id="RWX45017.1"/>
    </source>
</evidence>
<sequence length="859" mass="97909">MSLELHAQRQALEELWEQGLSGHQLLQQHTELVDTFIIDHFNASPAVSQARGKIALVALGGYGRQELYPYSDVDLLLLHDRKSKKDMQAVAESILYPLWDGGFDVGHSVRTVKDAVRFAKEDFIFEVSLLDARLLAGSESLYRELLDRYQKKILYGQRQKFVRTMDELCVERRQKYGTHAYRLEPHIKEGRGGMRDIQAMLWTAKAVFGLSGLDAMEGAGMLTSADRHSFQESWNMLARIRNRLHYISRRHNDQMHFELQEEMAAAFGYEDGMGMLAVEHLMREVYGHLQNISVVTDLFFEQVNEVLGLAEKDKGEQEVERDISVRAKTLRLTATDAQLTDRPALLMRLFLQAVRKDLSVHHSSRRAVTRNLHLVDDHFRSSKRVANAFLALLTEKNNPAPALETMLEIGLLPAYIPEFGVVESLAQHDLYHIYTVDRHQIQTVAELHTLRQTEEELFASLSASNLLHVLYLAALLHDIGKGQRKDHSVLGADLIDDVGQRMGLEGKERDTLSFLVRYHLFLPENALRRDLEDQDFIRDTADLIKEADVLTMLYLLSVADSKATGPSAWSTWKATLMSDLFLKVRSCLEAECTRDSDVEQGEEQGVDWLREQIHELLHPDEAPLRIAVKDLPSDYLVSFTPEVVLHHLRLHRGQATVLQQKVLLFPEKKQGSWSLLMLCRDRQGLLAKLCGVLALHNLSVLAARIFTWPDGTVVDMLDLAPEAAIAFDEQNWSALEHDLNQAVNYRLDVGRKLYSKLESSVLGRRRQVQQLANKVIIDNDASARHTVIEVYGDDQPGTLYQLTQTLSDFHLDIHRARIATEVEQLIDVFYVTTQDQEKISNNELLDRVKDALFNIISDE</sequence>
<dbReference type="AlphaFoldDB" id="A0A3S3QQV3"/>